<dbReference type="SUPFAM" id="SSF47413">
    <property type="entry name" value="lambda repressor-like DNA-binding domains"/>
    <property type="match status" value="1"/>
</dbReference>
<dbReference type="AlphaFoldDB" id="U2KS70"/>
<protein>
    <recommendedName>
        <fullName evidence="3">HTH cro/C1-type domain-containing protein</fullName>
    </recommendedName>
</protein>
<evidence type="ECO:0000313" key="1">
    <source>
        <dbReference type="EMBL" id="ERJ95112.1"/>
    </source>
</evidence>
<dbReference type="PATRIC" id="fig|411473.3.peg.1391"/>
<dbReference type="GeneID" id="93693043"/>
<accession>U2KS70</accession>
<dbReference type="HOGENOM" id="CLU_2652242_0_0_9"/>
<keyword evidence="2" id="KW-1185">Reference proteome</keyword>
<sequence length="77" mass="9158">MAMKNKQKHIPLQKTIWCKIRYWQLLHDWTDDELAMYLNCSTRTLQNYDHDARGLTLKMVDTFLCINDLTLDDLLAA</sequence>
<evidence type="ECO:0008006" key="3">
    <source>
        <dbReference type="Google" id="ProtNLM"/>
    </source>
</evidence>
<dbReference type="EMBL" id="AWVF01000216">
    <property type="protein sequence ID" value="ERJ95112.1"/>
    <property type="molecule type" value="Genomic_DNA"/>
</dbReference>
<organism evidence="1 2">
    <name type="scientific">Ruminococcus callidus ATCC 27760</name>
    <dbReference type="NCBI Taxonomy" id="411473"/>
    <lineage>
        <taxon>Bacteria</taxon>
        <taxon>Bacillati</taxon>
        <taxon>Bacillota</taxon>
        <taxon>Clostridia</taxon>
        <taxon>Eubacteriales</taxon>
        <taxon>Oscillospiraceae</taxon>
        <taxon>Ruminococcus</taxon>
    </lineage>
</organism>
<reference evidence="1 2" key="1">
    <citation type="submission" date="2013-07" db="EMBL/GenBank/DDBJ databases">
        <authorList>
            <person name="Weinstock G."/>
            <person name="Sodergren E."/>
            <person name="Wylie T."/>
            <person name="Fulton L."/>
            <person name="Fulton R."/>
            <person name="Fronick C."/>
            <person name="O'Laughlin M."/>
            <person name="Godfrey J."/>
            <person name="Miner T."/>
            <person name="Herter B."/>
            <person name="Appelbaum E."/>
            <person name="Cordes M."/>
            <person name="Lek S."/>
            <person name="Wollam A."/>
            <person name="Pepin K.H."/>
            <person name="Palsikar V.B."/>
            <person name="Mitreva M."/>
            <person name="Wilson R.K."/>
        </authorList>
    </citation>
    <scope>NUCLEOTIDE SEQUENCE [LARGE SCALE GENOMIC DNA]</scope>
    <source>
        <strain evidence="1 2">ATCC 27760</strain>
    </source>
</reference>
<dbReference type="InterPro" id="IPR010982">
    <property type="entry name" value="Lambda_DNA-bd_dom_sf"/>
</dbReference>
<dbReference type="RefSeq" id="WP_021683172.1">
    <property type="nucleotide sequence ID" value="NZ_KI260466.1"/>
</dbReference>
<evidence type="ECO:0000313" key="2">
    <source>
        <dbReference type="Proteomes" id="UP000016662"/>
    </source>
</evidence>
<dbReference type="GO" id="GO:0003677">
    <property type="term" value="F:DNA binding"/>
    <property type="evidence" value="ECO:0007669"/>
    <property type="project" value="InterPro"/>
</dbReference>
<proteinExistence type="predicted"/>
<gene>
    <name evidence="1" type="ORF">RUMCAL_01703</name>
</gene>
<comment type="caution">
    <text evidence="1">The sequence shown here is derived from an EMBL/GenBank/DDBJ whole genome shotgun (WGS) entry which is preliminary data.</text>
</comment>
<dbReference type="Proteomes" id="UP000016662">
    <property type="component" value="Unassembled WGS sequence"/>
</dbReference>
<dbReference type="eggNOG" id="ENOG50324EM">
    <property type="taxonomic scope" value="Bacteria"/>
</dbReference>
<name>U2KS70_9FIRM</name>